<dbReference type="RefSeq" id="WP_106337991.1">
    <property type="nucleotide sequence ID" value="NZ_PVZS01000017.1"/>
</dbReference>
<dbReference type="Proteomes" id="UP000239772">
    <property type="component" value="Unassembled WGS sequence"/>
</dbReference>
<accession>A0A2T1HR01</accession>
<dbReference type="EMBL" id="PVZS01000017">
    <property type="protein sequence ID" value="PSC04084.1"/>
    <property type="molecule type" value="Genomic_DNA"/>
</dbReference>
<organism evidence="3 4">
    <name type="scientific">Alsobacter soli</name>
    <dbReference type="NCBI Taxonomy" id="2109933"/>
    <lineage>
        <taxon>Bacteria</taxon>
        <taxon>Pseudomonadati</taxon>
        <taxon>Pseudomonadota</taxon>
        <taxon>Alphaproteobacteria</taxon>
        <taxon>Hyphomicrobiales</taxon>
        <taxon>Alsobacteraceae</taxon>
        <taxon>Alsobacter</taxon>
    </lineage>
</organism>
<feature type="domain" description="Alginate export" evidence="2">
    <location>
        <begin position="264"/>
        <end position="562"/>
    </location>
</feature>
<proteinExistence type="predicted"/>
<feature type="chain" id="PRO_5015455574" description="Alginate export domain-containing protein" evidence="1">
    <location>
        <begin position="26"/>
        <end position="582"/>
    </location>
</feature>
<protein>
    <recommendedName>
        <fullName evidence="2">Alginate export domain-containing protein</fullName>
    </recommendedName>
</protein>
<sequence length="582" mass="62531">MIPHLLARFLAAVAMLLLAAASTRAQDGQVLIPLPAGSDGVVVTEISIEARGSTGDPGRDSELKGEARRLVAIAPGESFDIALADGTALRLRRLPGVRNATWELRRGVNPDRVVLLLRLDLAPGRRGPEPEGLVATGSGFPLLWRSDTAMLTLTLNGGVGAYSDRNPWFRQAPVFTRGNPLVRNPGLGAGTGASTSWAENATEAGLAGAVQLGGSAFYAYGALSWIAVSSAGRDIFRDDTRATFNIEKGYAGLLYVAPDGSFKGSLSAGRQTFTLNDGFLISQFGSQSNAGPRPGVYLAPRTTLDNAVLAKAAWGRWTLQGFYLDPNEYEPLESNTRVLGANLRYTVTPSFYGDATVYTVPRSETKYVLTDGRAGTREGLTTFAGHLRWADASVLRGLWLESEAAHQTSSTLPMNAWAGYGTVGYLASGLPWTPSLSYRLSVFTGDDPRTRTFERFDPLYSGGLAEWLQGISTAKALPPANRVSHRLRANVSPFAGLDLTVDWFVHRADRLNNRGANPALAQLRSEDLGQEAQATVRWALNRNLYVLAVAAHAVPGRAIKLAMPDGAAKPWSTLQAQLFWSF</sequence>
<dbReference type="OrthoDB" id="311329at2"/>
<keyword evidence="4" id="KW-1185">Reference proteome</keyword>
<evidence type="ECO:0000259" key="2">
    <source>
        <dbReference type="Pfam" id="PF13372"/>
    </source>
</evidence>
<name>A0A2T1HR01_9HYPH</name>
<comment type="caution">
    <text evidence="3">The sequence shown here is derived from an EMBL/GenBank/DDBJ whole genome shotgun (WGS) entry which is preliminary data.</text>
</comment>
<dbReference type="InterPro" id="IPR025388">
    <property type="entry name" value="Alginate_export_dom"/>
</dbReference>
<reference evidence="4" key="1">
    <citation type="submission" date="2018-03" db="EMBL/GenBank/DDBJ databases">
        <authorList>
            <person name="Sun L."/>
            <person name="Liu H."/>
            <person name="Chen W."/>
            <person name="Huang K."/>
            <person name="Liu W."/>
            <person name="Gao X."/>
        </authorList>
    </citation>
    <scope>NUCLEOTIDE SEQUENCE [LARGE SCALE GENOMIC DNA]</scope>
    <source>
        <strain evidence="4">SH9</strain>
    </source>
</reference>
<feature type="signal peptide" evidence="1">
    <location>
        <begin position="1"/>
        <end position="25"/>
    </location>
</feature>
<gene>
    <name evidence="3" type="ORF">SLNSH_15885</name>
</gene>
<keyword evidence="1" id="KW-0732">Signal</keyword>
<evidence type="ECO:0000313" key="4">
    <source>
        <dbReference type="Proteomes" id="UP000239772"/>
    </source>
</evidence>
<dbReference type="AlphaFoldDB" id="A0A2T1HR01"/>
<evidence type="ECO:0000313" key="3">
    <source>
        <dbReference type="EMBL" id="PSC04084.1"/>
    </source>
</evidence>
<dbReference type="Pfam" id="PF13372">
    <property type="entry name" value="Alginate_exp"/>
    <property type="match status" value="1"/>
</dbReference>
<evidence type="ECO:0000256" key="1">
    <source>
        <dbReference type="SAM" id="SignalP"/>
    </source>
</evidence>